<dbReference type="InterPro" id="IPR023673">
    <property type="entry name" value="Ribosomal_uL1_CS"/>
</dbReference>
<evidence type="ECO:0000256" key="5">
    <source>
        <dbReference type="ARBA" id="ARBA00022845"/>
    </source>
</evidence>
<dbReference type="Gene3D" id="3.30.190.20">
    <property type="match status" value="1"/>
</dbReference>
<dbReference type="InterPro" id="IPR005878">
    <property type="entry name" value="Ribosom_uL1_bac-type"/>
</dbReference>
<organism evidence="13 14">
    <name type="scientific">Parasutterella excrementihominis</name>
    <dbReference type="NCBI Taxonomy" id="487175"/>
    <lineage>
        <taxon>Bacteria</taxon>
        <taxon>Pseudomonadati</taxon>
        <taxon>Pseudomonadota</taxon>
        <taxon>Betaproteobacteria</taxon>
        <taxon>Burkholderiales</taxon>
        <taxon>Sutterellaceae</taxon>
        <taxon>Parasutterella</taxon>
    </lineage>
</organism>
<keyword evidence="2 11" id="KW-0678">Repressor</keyword>
<dbReference type="GO" id="GO:0019843">
    <property type="term" value="F:rRNA binding"/>
    <property type="evidence" value="ECO:0007669"/>
    <property type="project" value="UniProtKB-UniRule"/>
</dbReference>
<dbReference type="PANTHER" id="PTHR36427:SF3">
    <property type="entry name" value="LARGE RIBOSOMAL SUBUNIT PROTEIN UL1M"/>
    <property type="match status" value="1"/>
</dbReference>
<dbReference type="GO" id="GO:0006412">
    <property type="term" value="P:translation"/>
    <property type="evidence" value="ECO:0007669"/>
    <property type="project" value="UniProtKB-UniRule"/>
</dbReference>
<accession>A0A6I3S006</accession>
<dbReference type="Gene3D" id="3.40.50.790">
    <property type="match status" value="1"/>
</dbReference>
<evidence type="ECO:0000256" key="7">
    <source>
        <dbReference type="ARBA" id="ARBA00022980"/>
    </source>
</evidence>
<gene>
    <name evidence="11 13" type="primary">rplA</name>
    <name evidence="13" type="ORF">GMD42_04385</name>
</gene>
<evidence type="ECO:0000256" key="4">
    <source>
        <dbReference type="ARBA" id="ARBA00022730"/>
    </source>
</evidence>
<dbReference type="NCBIfam" id="TIGR01169">
    <property type="entry name" value="rplA_bact"/>
    <property type="match status" value="1"/>
</dbReference>
<sequence length="230" mass="24234">MAKISKREKENKSKVEAQKFYALNEAVELVKALANAKFNESVDIAVQLGIDPRKSDQAVRGSVVMPAGTGKTVRVAVFAQGAAAEAAKEAGADIVGMEDLAHEIKGGKMDFDVVIAEPAAMRVVGQLGQILGPRGLMPNPKVGTVTPNVAQAVKNAKAGQVQFRADKAGIIHAPVGRASFEVEQLLTNIKALIEQLNKIKPASTKGVYIRKVAVSSTMGPGVKVDVQTLN</sequence>
<evidence type="ECO:0000313" key="13">
    <source>
        <dbReference type="EMBL" id="MTU42870.1"/>
    </source>
</evidence>
<comment type="function">
    <text evidence="10 11">Protein L1 is also a translational repressor protein, it controls the translation of the L11 operon by binding to its mRNA.</text>
</comment>
<dbReference type="AlphaFoldDB" id="A0A6I3S006"/>
<dbReference type="CDD" id="cd00403">
    <property type="entry name" value="Ribosomal_L1"/>
    <property type="match status" value="1"/>
</dbReference>
<dbReference type="Pfam" id="PF00687">
    <property type="entry name" value="Ribosomal_L1"/>
    <property type="match status" value="1"/>
</dbReference>
<keyword evidence="5 11" id="KW-0810">Translation regulation</keyword>
<dbReference type="PANTHER" id="PTHR36427">
    <property type="entry name" value="54S RIBOSOMAL PROTEIN L1, MITOCHONDRIAL"/>
    <property type="match status" value="1"/>
</dbReference>
<evidence type="ECO:0000256" key="9">
    <source>
        <dbReference type="ARBA" id="ARBA00035241"/>
    </source>
</evidence>
<comment type="similarity">
    <text evidence="1 11 12">Belongs to the universal ribosomal protein uL1 family.</text>
</comment>
<keyword evidence="6 11" id="KW-0694">RNA-binding</keyword>
<dbReference type="HAMAP" id="MF_01318_B">
    <property type="entry name" value="Ribosomal_uL1_B"/>
    <property type="match status" value="1"/>
</dbReference>
<evidence type="ECO:0000256" key="11">
    <source>
        <dbReference type="HAMAP-Rule" id="MF_01318"/>
    </source>
</evidence>
<evidence type="ECO:0000256" key="8">
    <source>
        <dbReference type="ARBA" id="ARBA00023274"/>
    </source>
</evidence>
<protein>
    <recommendedName>
        <fullName evidence="9 11">Large ribosomal subunit protein uL1</fullName>
    </recommendedName>
</protein>
<comment type="function">
    <text evidence="11">Binds directly to 23S rRNA. The L1 stalk is quite mobile in the ribosome, and is involved in E site tRNA release.</text>
</comment>
<dbReference type="GO" id="GO:0006417">
    <property type="term" value="P:regulation of translation"/>
    <property type="evidence" value="ECO:0007669"/>
    <property type="project" value="UniProtKB-KW"/>
</dbReference>
<evidence type="ECO:0000256" key="12">
    <source>
        <dbReference type="RuleBase" id="RU000659"/>
    </source>
</evidence>
<dbReference type="EMBL" id="WNCL01000009">
    <property type="protein sequence ID" value="MTU42870.1"/>
    <property type="molecule type" value="Genomic_DNA"/>
</dbReference>
<dbReference type="SUPFAM" id="SSF56808">
    <property type="entry name" value="Ribosomal protein L1"/>
    <property type="match status" value="1"/>
</dbReference>
<proteinExistence type="inferred from homology"/>
<evidence type="ECO:0000256" key="6">
    <source>
        <dbReference type="ARBA" id="ARBA00022884"/>
    </source>
</evidence>
<comment type="subunit">
    <text evidence="11">Part of the 50S ribosomal subunit.</text>
</comment>
<dbReference type="GO" id="GO:0000049">
    <property type="term" value="F:tRNA binding"/>
    <property type="evidence" value="ECO:0007669"/>
    <property type="project" value="UniProtKB-KW"/>
</dbReference>
<evidence type="ECO:0000256" key="3">
    <source>
        <dbReference type="ARBA" id="ARBA00022555"/>
    </source>
</evidence>
<evidence type="ECO:0000256" key="1">
    <source>
        <dbReference type="ARBA" id="ARBA00010531"/>
    </source>
</evidence>
<evidence type="ECO:0000313" key="14">
    <source>
        <dbReference type="Proteomes" id="UP000462362"/>
    </source>
</evidence>
<dbReference type="InterPro" id="IPR023674">
    <property type="entry name" value="Ribosomal_uL1-like"/>
</dbReference>
<keyword evidence="8 11" id="KW-0687">Ribonucleoprotein</keyword>
<dbReference type="RefSeq" id="WP_008810408.1">
    <property type="nucleotide sequence ID" value="NZ_CAJUON010000005.1"/>
</dbReference>
<dbReference type="InterPro" id="IPR002143">
    <property type="entry name" value="Ribosomal_uL1"/>
</dbReference>
<name>A0A6I3S006_9BURK</name>
<reference evidence="13 14" key="1">
    <citation type="journal article" date="2019" name="Nat. Med.">
        <title>A library of human gut bacterial isolates paired with longitudinal multiomics data enables mechanistic microbiome research.</title>
        <authorList>
            <person name="Poyet M."/>
            <person name="Groussin M."/>
            <person name="Gibbons S.M."/>
            <person name="Avila-Pacheco J."/>
            <person name="Jiang X."/>
            <person name="Kearney S.M."/>
            <person name="Perrotta A.R."/>
            <person name="Berdy B."/>
            <person name="Zhao S."/>
            <person name="Lieberman T.D."/>
            <person name="Swanson P.K."/>
            <person name="Smith M."/>
            <person name="Roesemann S."/>
            <person name="Alexander J.E."/>
            <person name="Rich S.A."/>
            <person name="Livny J."/>
            <person name="Vlamakis H."/>
            <person name="Clish C."/>
            <person name="Bullock K."/>
            <person name="Deik A."/>
            <person name="Scott J."/>
            <person name="Pierce K.A."/>
            <person name="Xavier R.J."/>
            <person name="Alm E.J."/>
        </authorList>
    </citation>
    <scope>NUCLEOTIDE SEQUENCE [LARGE SCALE GENOMIC DNA]</scope>
    <source>
        <strain evidence="13 14">BIOML-A2</strain>
    </source>
</reference>
<dbReference type="GeneID" id="43349072"/>
<dbReference type="InterPro" id="IPR016095">
    <property type="entry name" value="Ribosomal_uL1_3-a/b-sand"/>
</dbReference>
<evidence type="ECO:0000256" key="10">
    <source>
        <dbReference type="ARBA" id="ARBA00059110"/>
    </source>
</evidence>
<keyword evidence="7 11" id="KW-0689">Ribosomal protein</keyword>
<dbReference type="GO" id="GO:0003735">
    <property type="term" value="F:structural constituent of ribosome"/>
    <property type="evidence" value="ECO:0007669"/>
    <property type="project" value="InterPro"/>
</dbReference>
<dbReference type="Proteomes" id="UP000462362">
    <property type="component" value="Unassembled WGS sequence"/>
</dbReference>
<dbReference type="PIRSF" id="PIRSF002155">
    <property type="entry name" value="Ribosomal_L1"/>
    <property type="match status" value="1"/>
</dbReference>
<keyword evidence="4 11" id="KW-0699">rRNA-binding</keyword>
<keyword evidence="3 11" id="KW-0820">tRNA-binding</keyword>
<dbReference type="FunFam" id="3.40.50.790:FF:000001">
    <property type="entry name" value="50S ribosomal protein L1"/>
    <property type="match status" value="1"/>
</dbReference>
<comment type="caution">
    <text evidence="13">The sequence shown here is derived from an EMBL/GenBank/DDBJ whole genome shotgun (WGS) entry which is preliminary data.</text>
</comment>
<evidence type="ECO:0000256" key="2">
    <source>
        <dbReference type="ARBA" id="ARBA00022491"/>
    </source>
</evidence>
<dbReference type="PROSITE" id="PS01199">
    <property type="entry name" value="RIBOSOMAL_L1"/>
    <property type="match status" value="1"/>
</dbReference>
<dbReference type="GO" id="GO:0022625">
    <property type="term" value="C:cytosolic large ribosomal subunit"/>
    <property type="evidence" value="ECO:0007669"/>
    <property type="project" value="TreeGrafter"/>
</dbReference>
<dbReference type="InterPro" id="IPR028364">
    <property type="entry name" value="Ribosomal_uL1/biogenesis"/>
</dbReference>